<protein>
    <submittedName>
        <fullName evidence="2">Uncharacterized protein</fullName>
    </submittedName>
</protein>
<evidence type="ECO:0000313" key="2">
    <source>
        <dbReference type="EMBL" id="MDQ1105762.1"/>
    </source>
</evidence>
<feature type="region of interest" description="Disordered" evidence="1">
    <location>
        <begin position="1"/>
        <end position="137"/>
    </location>
</feature>
<dbReference type="EMBL" id="JAUTAN010000001">
    <property type="protein sequence ID" value="MDQ1105762.1"/>
    <property type="molecule type" value="Genomic_DNA"/>
</dbReference>
<evidence type="ECO:0000256" key="1">
    <source>
        <dbReference type="SAM" id="MobiDB-lite"/>
    </source>
</evidence>
<feature type="compositionally biased region" description="Basic and acidic residues" evidence="1">
    <location>
        <begin position="1"/>
        <end position="16"/>
    </location>
</feature>
<name>A0AAJ1U920_9ACTN</name>
<dbReference type="Proteomes" id="UP001239215">
    <property type="component" value="Unassembled WGS sequence"/>
</dbReference>
<dbReference type="AlphaFoldDB" id="A0AAJ1U920"/>
<feature type="compositionally biased region" description="Basic and acidic residues" evidence="1">
    <location>
        <begin position="113"/>
        <end position="137"/>
    </location>
</feature>
<comment type="caution">
    <text evidence="2">The sequence shown here is derived from an EMBL/GenBank/DDBJ whole genome shotgun (WGS) entry which is preliminary data.</text>
</comment>
<accession>A0AAJ1U920</accession>
<gene>
    <name evidence="2" type="ORF">QE405_003046</name>
</gene>
<feature type="compositionally biased region" description="Basic and acidic residues" evidence="1">
    <location>
        <begin position="42"/>
        <end position="76"/>
    </location>
</feature>
<organism evidence="2 3">
    <name type="scientific">Nocardioides zeae</name>
    <dbReference type="NCBI Taxonomy" id="1457234"/>
    <lineage>
        <taxon>Bacteria</taxon>
        <taxon>Bacillati</taxon>
        <taxon>Actinomycetota</taxon>
        <taxon>Actinomycetes</taxon>
        <taxon>Propionibacteriales</taxon>
        <taxon>Nocardioidaceae</taxon>
        <taxon>Nocardioides</taxon>
    </lineage>
</organism>
<reference evidence="2" key="1">
    <citation type="submission" date="2023-07" db="EMBL/GenBank/DDBJ databases">
        <title>Functional and genomic diversity of the sorghum phyllosphere microbiome.</title>
        <authorList>
            <person name="Shade A."/>
        </authorList>
    </citation>
    <scope>NUCLEOTIDE SEQUENCE</scope>
    <source>
        <strain evidence="2">SORGH_AS_1067</strain>
    </source>
</reference>
<proteinExistence type="predicted"/>
<sequence length="137" mass="14748">MRVEPGEGGGGRDRPADPAPGGGRRVEGRGAYGAAQRQQPVGREERDPAPAQNVDDRRREGHQRADPGDAGDDQHRVGRRAHRHDRADVSSQQALAQHEGVLRADRDDEAERGEETCRGGDGGRGRVHGADARQRAA</sequence>
<evidence type="ECO:0000313" key="3">
    <source>
        <dbReference type="Proteomes" id="UP001239215"/>
    </source>
</evidence>